<keyword evidence="2" id="KW-1185">Reference proteome</keyword>
<gene>
    <name evidence="1" type="ORF">L3Q82_001270</name>
</gene>
<protein>
    <submittedName>
        <fullName evidence="1">Uncharacterized protein</fullName>
    </submittedName>
</protein>
<evidence type="ECO:0000313" key="2">
    <source>
        <dbReference type="Proteomes" id="UP000831701"/>
    </source>
</evidence>
<accession>A0ACB8W8U0</accession>
<comment type="caution">
    <text evidence="1">The sequence shown here is derived from an EMBL/GenBank/DDBJ whole genome shotgun (WGS) entry which is preliminary data.</text>
</comment>
<reference evidence="1" key="1">
    <citation type="submission" date="2022-04" db="EMBL/GenBank/DDBJ databases">
        <title>Jade perch genome.</title>
        <authorList>
            <person name="Chao B."/>
        </authorList>
    </citation>
    <scope>NUCLEOTIDE SEQUENCE</scope>
    <source>
        <strain evidence="1">CB-2022</strain>
    </source>
</reference>
<evidence type="ECO:0000313" key="1">
    <source>
        <dbReference type="EMBL" id="KAI3363637.1"/>
    </source>
</evidence>
<organism evidence="1 2">
    <name type="scientific">Scortum barcoo</name>
    <name type="common">barcoo grunter</name>
    <dbReference type="NCBI Taxonomy" id="214431"/>
    <lineage>
        <taxon>Eukaryota</taxon>
        <taxon>Metazoa</taxon>
        <taxon>Chordata</taxon>
        <taxon>Craniata</taxon>
        <taxon>Vertebrata</taxon>
        <taxon>Euteleostomi</taxon>
        <taxon>Actinopterygii</taxon>
        <taxon>Neopterygii</taxon>
        <taxon>Teleostei</taxon>
        <taxon>Neoteleostei</taxon>
        <taxon>Acanthomorphata</taxon>
        <taxon>Eupercaria</taxon>
        <taxon>Centrarchiformes</taxon>
        <taxon>Terapontoidei</taxon>
        <taxon>Terapontidae</taxon>
        <taxon>Scortum</taxon>
    </lineage>
</organism>
<proteinExistence type="predicted"/>
<sequence length="309" mass="34898">MPPGRLPREVFQACPIREEAPGRPRTRWRDYVSRLAWETPRDPPEELEEVSGHLHTPNVGRGEHAESGTPSAANSSQEGPGFNPWLKAGPSVWSLHVFSLCLRGFSLGTPASSPTIQRHAVRQIQAKPVFVSGPKCRRQSRRQIKVNRLTVTLDFEKMDRSQEAWRQVRNLKDFAQRDHFQNDCYHCTFRAANQTCKCEIGDSAKDISLPISRDLNHLEALAEKCIQHHPAQAAGDKLQLAGVDHHLTTWILDYLTHRPQFVRVQGFESDRLLCSTGAPQGTVLAPFLFTLYTADFFVQYSILSSPEVL</sequence>
<name>A0ACB8W8U0_9TELE</name>
<dbReference type="Proteomes" id="UP000831701">
    <property type="component" value="Chromosome 13"/>
</dbReference>
<dbReference type="EMBL" id="CM041543">
    <property type="protein sequence ID" value="KAI3363637.1"/>
    <property type="molecule type" value="Genomic_DNA"/>
</dbReference>